<dbReference type="EMBL" id="QCYY01001111">
    <property type="protein sequence ID" value="ROT80542.1"/>
    <property type="molecule type" value="Genomic_DNA"/>
</dbReference>
<proteinExistence type="inferred from homology"/>
<sequence length="189" mass="21426">MKRSPYCQVPPDSSEGVWVTEAARVPSNVRLGRWLPQQDILVRHPSLKLFITHGGLLSTLESTYHGIPVLGLPVTDDQQTNMLTVSKEGWGRFLFCDQLTEEALSKQIVTVVTDPSLRAEAKRRSRVMKDQPQTPAEVASYWVDYVIRHKGAPRLRSPLTSMPWYQVYNTDVWLAVATAAFVALYLLFR</sequence>
<gene>
    <name evidence="5" type="ORF">C7M84_000723</name>
</gene>
<keyword evidence="2" id="KW-0328">Glycosyltransferase</keyword>
<dbReference type="Pfam" id="PF00201">
    <property type="entry name" value="UDPGT"/>
    <property type="match status" value="1"/>
</dbReference>
<reference evidence="5 6" key="1">
    <citation type="submission" date="2018-04" db="EMBL/GenBank/DDBJ databases">
        <authorList>
            <person name="Zhang X."/>
            <person name="Yuan J."/>
            <person name="Li F."/>
            <person name="Xiang J."/>
        </authorList>
    </citation>
    <scope>NUCLEOTIDE SEQUENCE [LARGE SCALE GENOMIC DNA]</scope>
    <source>
        <tissue evidence="5">Muscle</tissue>
    </source>
</reference>
<keyword evidence="3 5" id="KW-0808">Transferase</keyword>
<evidence type="ECO:0000256" key="3">
    <source>
        <dbReference type="ARBA" id="ARBA00022679"/>
    </source>
</evidence>
<name>A0A423TVW0_PENVA</name>
<accession>A0A423TVW0</accession>
<evidence type="ECO:0000313" key="6">
    <source>
        <dbReference type="Proteomes" id="UP000283509"/>
    </source>
</evidence>
<dbReference type="OrthoDB" id="6345490at2759"/>
<protein>
    <submittedName>
        <fullName evidence="5">Putative UDP-glucuronosyltransferase 2B14-like</fullName>
    </submittedName>
</protein>
<evidence type="ECO:0000313" key="5">
    <source>
        <dbReference type="EMBL" id="ROT80542.1"/>
    </source>
</evidence>
<dbReference type="CDD" id="cd03784">
    <property type="entry name" value="GT1_Gtf-like"/>
    <property type="match status" value="1"/>
</dbReference>
<evidence type="ECO:0000256" key="2">
    <source>
        <dbReference type="ARBA" id="ARBA00022676"/>
    </source>
</evidence>
<organism evidence="5 6">
    <name type="scientific">Penaeus vannamei</name>
    <name type="common">Whiteleg shrimp</name>
    <name type="synonym">Litopenaeus vannamei</name>
    <dbReference type="NCBI Taxonomy" id="6689"/>
    <lineage>
        <taxon>Eukaryota</taxon>
        <taxon>Metazoa</taxon>
        <taxon>Ecdysozoa</taxon>
        <taxon>Arthropoda</taxon>
        <taxon>Crustacea</taxon>
        <taxon>Multicrustacea</taxon>
        <taxon>Malacostraca</taxon>
        <taxon>Eumalacostraca</taxon>
        <taxon>Eucarida</taxon>
        <taxon>Decapoda</taxon>
        <taxon>Dendrobranchiata</taxon>
        <taxon>Penaeoidea</taxon>
        <taxon>Penaeidae</taxon>
        <taxon>Penaeus</taxon>
    </lineage>
</organism>
<reference evidence="5 6" key="2">
    <citation type="submission" date="2019-01" db="EMBL/GenBank/DDBJ databases">
        <title>The decoding of complex shrimp genome reveals the adaptation for benthos swimmer, frequently molting mechanism and breeding impact on genome.</title>
        <authorList>
            <person name="Sun Y."/>
            <person name="Gao Y."/>
            <person name="Yu Y."/>
        </authorList>
    </citation>
    <scope>NUCLEOTIDE SEQUENCE [LARGE SCALE GENOMIC DNA]</scope>
    <source>
        <tissue evidence="5">Muscle</tissue>
    </source>
</reference>
<evidence type="ECO:0000256" key="1">
    <source>
        <dbReference type="ARBA" id="ARBA00009995"/>
    </source>
</evidence>
<dbReference type="PANTHER" id="PTHR48043">
    <property type="entry name" value="EG:EG0003.4 PROTEIN-RELATED"/>
    <property type="match status" value="1"/>
</dbReference>
<feature type="transmembrane region" description="Helical" evidence="4">
    <location>
        <begin position="172"/>
        <end position="188"/>
    </location>
</feature>
<keyword evidence="4" id="KW-0472">Membrane</keyword>
<keyword evidence="4" id="KW-0812">Transmembrane</keyword>
<comment type="similarity">
    <text evidence="1">Belongs to the UDP-glycosyltransferase family.</text>
</comment>
<dbReference type="PANTHER" id="PTHR48043:SF145">
    <property type="entry name" value="FI06409P-RELATED"/>
    <property type="match status" value="1"/>
</dbReference>
<dbReference type="Proteomes" id="UP000283509">
    <property type="component" value="Unassembled WGS sequence"/>
</dbReference>
<comment type="caution">
    <text evidence="5">The sequence shown here is derived from an EMBL/GenBank/DDBJ whole genome shotgun (WGS) entry which is preliminary data.</text>
</comment>
<evidence type="ECO:0000256" key="4">
    <source>
        <dbReference type="SAM" id="Phobius"/>
    </source>
</evidence>
<dbReference type="InterPro" id="IPR050271">
    <property type="entry name" value="UDP-glycosyltransferase"/>
</dbReference>
<dbReference type="AlphaFoldDB" id="A0A423TVW0"/>
<keyword evidence="4" id="KW-1133">Transmembrane helix</keyword>
<dbReference type="GO" id="GO:0008194">
    <property type="term" value="F:UDP-glycosyltransferase activity"/>
    <property type="evidence" value="ECO:0007669"/>
    <property type="project" value="InterPro"/>
</dbReference>
<dbReference type="InterPro" id="IPR002213">
    <property type="entry name" value="UDP_glucos_trans"/>
</dbReference>
<dbReference type="Gene3D" id="3.40.50.2000">
    <property type="entry name" value="Glycogen Phosphorylase B"/>
    <property type="match status" value="1"/>
</dbReference>
<keyword evidence="6" id="KW-1185">Reference proteome</keyword>
<dbReference type="SUPFAM" id="SSF53756">
    <property type="entry name" value="UDP-Glycosyltransferase/glycogen phosphorylase"/>
    <property type="match status" value="1"/>
</dbReference>